<dbReference type="Proteomes" id="UP000005710">
    <property type="component" value="Unassembled WGS sequence"/>
</dbReference>
<evidence type="ECO:0000313" key="3">
    <source>
        <dbReference type="EMBL" id="EKP95472.1"/>
    </source>
</evidence>
<keyword evidence="4" id="KW-1185">Reference proteome</keyword>
<dbReference type="PANTHER" id="PTHR43428:SF1">
    <property type="entry name" value="ARSENATE REDUCTASE"/>
    <property type="match status" value="1"/>
</dbReference>
<dbReference type="PANTHER" id="PTHR43428">
    <property type="entry name" value="ARSENATE REDUCTASE"/>
    <property type="match status" value="1"/>
</dbReference>
<accession>K6PRA9</accession>
<dbReference type="GO" id="GO:0046685">
    <property type="term" value="P:response to arsenic-containing substance"/>
    <property type="evidence" value="ECO:0007669"/>
    <property type="project" value="UniProtKB-KW"/>
</dbReference>
<dbReference type="SMART" id="SM00226">
    <property type="entry name" value="LMWPc"/>
    <property type="match status" value="1"/>
</dbReference>
<comment type="caution">
    <text evidence="3">The sequence shown here is derived from an EMBL/GenBank/DDBJ whole genome shotgun (WGS) entry which is preliminary data.</text>
</comment>
<dbReference type="AlphaFoldDB" id="K6PRA9"/>
<dbReference type="eggNOG" id="COG0394">
    <property type="taxonomic scope" value="Bacteria"/>
</dbReference>
<dbReference type="EMBL" id="AENY02000002">
    <property type="protein sequence ID" value="EKP95472.1"/>
    <property type="molecule type" value="Genomic_DNA"/>
</dbReference>
<protein>
    <submittedName>
        <fullName evidence="3">Protein-tyrosine-phosphatase</fullName>
    </submittedName>
</protein>
<dbReference type="Pfam" id="PF01451">
    <property type="entry name" value="LMWPc"/>
    <property type="match status" value="1"/>
</dbReference>
<reference evidence="3" key="2">
    <citation type="submission" date="2012-10" db="EMBL/GenBank/DDBJ databases">
        <title>Improved high-quality draft of Thermaerobacter subterraneus C21, DSM 13965.</title>
        <authorList>
            <consortium name="DOE Joint Genome Institute"/>
            <person name="Eisen J."/>
            <person name="Huntemann M."/>
            <person name="Wei C.-L."/>
            <person name="Han J."/>
            <person name="Detter J.C."/>
            <person name="Han C."/>
            <person name="Tapia R."/>
            <person name="Chen A."/>
            <person name="Kyrpides N."/>
            <person name="Mavromatis K."/>
            <person name="Markowitz V."/>
            <person name="Szeto E."/>
            <person name="Ivanova N."/>
            <person name="Mikhailova N."/>
            <person name="Ovchinnikova G."/>
            <person name="Pagani I."/>
            <person name="Pati A."/>
            <person name="Goodwin L."/>
            <person name="Nordberg H.P."/>
            <person name="Cantor M.N."/>
            <person name="Hua S.X."/>
            <person name="Woyke T."/>
            <person name="Eisen J."/>
            <person name="Klenk H.-P."/>
        </authorList>
    </citation>
    <scope>NUCLEOTIDE SEQUENCE [LARGE SCALE GENOMIC DNA]</scope>
    <source>
        <strain evidence="3">DSM 13965</strain>
    </source>
</reference>
<dbReference type="InterPro" id="IPR023485">
    <property type="entry name" value="Ptyr_pPase"/>
</dbReference>
<dbReference type="CDD" id="cd16345">
    <property type="entry name" value="LMWP_ArsC"/>
    <property type="match status" value="1"/>
</dbReference>
<reference evidence="3" key="1">
    <citation type="submission" date="2010-10" db="EMBL/GenBank/DDBJ databases">
        <authorList>
            <consortium name="US DOE Joint Genome Institute (JGI-PGF)"/>
            <person name="Lucas S."/>
            <person name="Copeland A."/>
            <person name="Lapidus A."/>
            <person name="Bruce D."/>
            <person name="Goodwin L."/>
            <person name="Pitluck S."/>
            <person name="Kyrpides N."/>
            <person name="Mavromatis K."/>
            <person name="Detter J.C."/>
            <person name="Han C."/>
            <person name="Land M."/>
            <person name="Hauser L."/>
            <person name="Markowitz V."/>
            <person name="Cheng J.-F."/>
            <person name="Hugenholtz P."/>
            <person name="Woyke T."/>
            <person name="Wu D."/>
            <person name="Pukall R."/>
            <person name="Wahrenburg C."/>
            <person name="Brambilla E."/>
            <person name="Klenk H.-P."/>
            <person name="Eisen J.A."/>
        </authorList>
    </citation>
    <scope>NUCLEOTIDE SEQUENCE [LARGE SCALE GENOMIC DNA]</scope>
    <source>
        <strain evidence="3">DSM 13965</strain>
    </source>
</reference>
<sequence length="153" mass="16699">MAKRLMFLCTGNSARSQMAEGLARSLLGGTWEVYSAGLDPKGVHPLAVRAMDEIGIDIRAQSSKPIDPALLDRMDLIVTLCDDAAERCPVTPPHVRRLHWSLPDPSAVEGTEEQRLAAFRRVRDELLRRIRQALLPPGRPGLAPGVGDGGEEE</sequence>
<feature type="domain" description="Phosphotyrosine protein phosphatase I" evidence="2">
    <location>
        <begin position="3"/>
        <end position="136"/>
    </location>
</feature>
<keyword evidence="1" id="KW-0059">Arsenical resistance</keyword>
<proteinExistence type="predicted"/>
<gene>
    <name evidence="3" type="ORF">ThesuDRAFT_01224</name>
</gene>
<dbReference type="STRING" id="867903.ThesuDRAFT_01224"/>
<evidence type="ECO:0000313" key="4">
    <source>
        <dbReference type="Proteomes" id="UP000005710"/>
    </source>
</evidence>
<dbReference type="Gene3D" id="3.40.50.2300">
    <property type="match status" value="1"/>
</dbReference>
<evidence type="ECO:0000259" key="2">
    <source>
        <dbReference type="SMART" id="SM00226"/>
    </source>
</evidence>
<dbReference type="SUPFAM" id="SSF52788">
    <property type="entry name" value="Phosphotyrosine protein phosphatases I"/>
    <property type="match status" value="1"/>
</dbReference>
<dbReference type="InterPro" id="IPR036196">
    <property type="entry name" value="Ptyr_pPase_sf"/>
</dbReference>
<evidence type="ECO:0000256" key="1">
    <source>
        <dbReference type="ARBA" id="ARBA00022849"/>
    </source>
</evidence>
<organism evidence="3 4">
    <name type="scientific">Thermaerobacter subterraneus DSM 13965</name>
    <dbReference type="NCBI Taxonomy" id="867903"/>
    <lineage>
        <taxon>Bacteria</taxon>
        <taxon>Bacillati</taxon>
        <taxon>Bacillota</taxon>
        <taxon>Clostridia</taxon>
        <taxon>Eubacteriales</taxon>
        <taxon>Clostridiales Family XVII. Incertae Sedis</taxon>
        <taxon>Thermaerobacter</taxon>
    </lineage>
</organism>
<name>K6PRA9_9FIRM</name>
<dbReference type="HOGENOM" id="CLU_071415_3_2_9"/>